<comment type="caution">
    <text evidence="14">The sequence shown here is derived from an EMBL/GenBank/DDBJ whole genome shotgun (WGS) entry which is preliminary data.</text>
</comment>
<dbReference type="EC" id="7.2.4.2" evidence="6"/>
<evidence type="ECO:0000256" key="11">
    <source>
        <dbReference type="ARBA" id="ARBA00023136"/>
    </source>
</evidence>
<feature type="transmembrane region" description="Helical" evidence="13">
    <location>
        <begin position="394"/>
        <end position="415"/>
    </location>
</feature>
<feature type="transmembrane region" description="Helical" evidence="13">
    <location>
        <begin position="249"/>
        <end position="278"/>
    </location>
</feature>
<dbReference type="PANTHER" id="PTHR35806:SF1">
    <property type="entry name" value="OXALOACETATE DECARBOXYLASE BETA CHAIN 2"/>
    <property type="match status" value="1"/>
</dbReference>
<evidence type="ECO:0000256" key="2">
    <source>
        <dbReference type="ARBA" id="ARBA00003002"/>
    </source>
</evidence>
<feature type="transmembrane region" description="Helical" evidence="13">
    <location>
        <begin position="197"/>
        <end position="219"/>
    </location>
</feature>
<dbReference type="PANTHER" id="PTHR35806">
    <property type="entry name" value="OXALOACETATE DECARBOXYLASE BETA CHAIN 2"/>
    <property type="match status" value="1"/>
</dbReference>
<evidence type="ECO:0000256" key="6">
    <source>
        <dbReference type="ARBA" id="ARBA00011957"/>
    </source>
</evidence>
<feature type="transmembrane region" description="Helical" evidence="13">
    <location>
        <begin position="23"/>
        <end position="41"/>
    </location>
</feature>
<dbReference type="GO" id="GO:0005886">
    <property type="term" value="C:plasma membrane"/>
    <property type="evidence" value="ECO:0007669"/>
    <property type="project" value="UniProtKB-SubCell"/>
</dbReference>
<evidence type="ECO:0000256" key="13">
    <source>
        <dbReference type="SAM" id="Phobius"/>
    </source>
</evidence>
<dbReference type="AlphaFoldDB" id="A0A7C9QWM4"/>
<evidence type="ECO:0000313" key="15">
    <source>
        <dbReference type="Proteomes" id="UP000480684"/>
    </source>
</evidence>
<feature type="transmembrane region" description="Helical" evidence="13">
    <location>
        <begin position="110"/>
        <end position="134"/>
    </location>
</feature>
<keyword evidence="10 13" id="KW-1133">Transmembrane helix</keyword>
<dbReference type="GO" id="GO:0015451">
    <property type="term" value="F:decarboxylation-driven active transmembrane transporter activity"/>
    <property type="evidence" value="ECO:0007669"/>
    <property type="project" value="UniProtKB-EC"/>
</dbReference>
<dbReference type="EMBL" id="JAAIYP010000044">
    <property type="protein sequence ID" value="NFV81921.1"/>
    <property type="molecule type" value="Genomic_DNA"/>
</dbReference>
<keyword evidence="7" id="KW-1003">Cell membrane</keyword>
<feature type="transmembrane region" description="Helical" evidence="13">
    <location>
        <begin position="323"/>
        <end position="346"/>
    </location>
</feature>
<keyword evidence="8 13" id="KW-0812">Transmembrane</keyword>
<organism evidence="14 15">
    <name type="scientific">Magnetospirillum aberrantis SpK</name>
    <dbReference type="NCBI Taxonomy" id="908842"/>
    <lineage>
        <taxon>Bacteria</taxon>
        <taxon>Pseudomonadati</taxon>
        <taxon>Pseudomonadota</taxon>
        <taxon>Alphaproteobacteria</taxon>
        <taxon>Rhodospirillales</taxon>
        <taxon>Rhodospirillaceae</taxon>
        <taxon>Magnetospirillum</taxon>
    </lineage>
</organism>
<comment type="subunit">
    <text evidence="5">Heterotrimer of an alpha, a beta and a gamma subunit.</text>
</comment>
<name>A0A7C9QWM4_9PROT</name>
<comment type="subcellular location">
    <subcellularLocation>
        <location evidence="3">Cell membrane</location>
        <topology evidence="3">Multi-pass membrane protein</topology>
    </subcellularLocation>
</comment>
<dbReference type="GO" id="GO:0016829">
    <property type="term" value="F:lyase activity"/>
    <property type="evidence" value="ECO:0007669"/>
    <property type="project" value="InterPro"/>
</dbReference>
<evidence type="ECO:0000256" key="5">
    <source>
        <dbReference type="ARBA" id="ARBA00011869"/>
    </source>
</evidence>
<reference evidence="14 15" key="1">
    <citation type="submission" date="2020-02" db="EMBL/GenBank/DDBJ databases">
        <authorList>
            <person name="Dziuba M."/>
            <person name="Kuznetsov B."/>
            <person name="Mardanov A."/>
            <person name="Ravin N."/>
            <person name="Grouzdev D."/>
        </authorList>
    </citation>
    <scope>NUCLEOTIDE SEQUENCE [LARGE SCALE GENOMIC DNA]</scope>
    <source>
        <strain evidence="14 15">SpK</strain>
    </source>
</reference>
<evidence type="ECO:0000256" key="4">
    <source>
        <dbReference type="ARBA" id="ARBA00010924"/>
    </source>
</evidence>
<feature type="transmembrane region" description="Helical" evidence="13">
    <location>
        <begin position="293"/>
        <end position="316"/>
    </location>
</feature>
<dbReference type="InterPro" id="IPR005661">
    <property type="entry name" value="OadB_MmdB"/>
</dbReference>
<keyword evidence="15" id="KW-1185">Reference proteome</keyword>
<comment type="cofactor">
    <cofactor evidence="1">
        <name>Na(+)</name>
        <dbReference type="ChEBI" id="CHEBI:29101"/>
    </cofactor>
</comment>
<evidence type="ECO:0000256" key="1">
    <source>
        <dbReference type="ARBA" id="ARBA00001959"/>
    </source>
</evidence>
<evidence type="ECO:0000256" key="8">
    <source>
        <dbReference type="ARBA" id="ARBA00022692"/>
    </source>
</evidence>
<keyword evidence="11 13" id="KW-0472">Membrane</keyword>
<evidence type="ECO:0000256" key="3">
    <source>
        <dbReference type="ARBA" id="ARBA00004651"/>
    </source>
</evidence>
<comment type="catalytic activity">
    <reaction evidence="12">
        <text>oxaloacetate + 2 Na(+)(in) + H(+) = pyruvate + 2 Na(+)(out) + CO2</text>
        <dbReference type="Rhea" id="RHEA:57724"/>
        <dbReference type="ChEBI" id="CHEBI:15361"/>
        <dbReference type="ChEBI" id="CHEBI:15378"/>
        <dbReference type="ChEBI" id="CHEBI:16452"/>
        <dbReference type="ChEBI" id="CHEBI:16526"/>
        <dbReference type="ChEBI" id="CHEBI:29101"/>
        <dbReference type="EC" id="7.2.4.2"/>
    </reaction>
</comment>
<dbReference type="RefSeq" id="WP_163682418.1">
    <property type="nucleotide sequence ID" value="NZ_JAAIYP010000044.1"/>
</dbReference>
<evidence type="ECO:0000256" key="7">
    <source>
        <dbReference type="ARBA" id="ARBA00022475"/>
    </source>
</evidence>
<dbReference type="Pfam" id="PF03977">
    <property type="entry name" value="OAD_beta"/>
    <property type="match status" value="1"/>
</dbReference>
<dbReference type="Proteomes" id="UP000480684">
    <property type="component" value="Unassembled WGS sequence"/>
</dbReference>
<feature type="transmembrane region" description="Helical" evidence="13">
    <location>
        <begin position="48"/>
        <end position="68"/>
    </location>
</feature>
<evidence type="ECO:0000256" key="10">
    <source>
        <dbReference type="ARBA" id="ARBA00022989"/>
    </source>
</evidence>
<evidence type="ECO:0000256" key="9">
    <source>
        <dbReference type="ARBA" id="ARBA00022967"/>
    </source>
</evidence>
<keyword evidence="9" id="KW-1278">Translocase</keyword>
<proteinExistence type="inferred from homology"/>
<comment type="similarity">
    <text evidence="4">Belongs to the GcdB/MmdB/OadB family.</text>
</comment>
<feature type="transmembrane region" description="Helical" evidence="13">
    <location>
        <begin position="146"/>
        <end position="167"/>
    </location>
</feature>
<evidence type="ECO:0000256" key="12">
    <source>
        <dbReference type="ARBA" id="ARBA00048176"/>
    </source>
</evidence>
<accession>A0A7C9QWM4</accession>
<dbReference type="GO" id="GO:0006814">
    <property type="term" value="P:sodium ion transport"/>
    <property type="evidence" value="ECO:0007669"/>
    <property type="project" value="InterPro"/>
</dbReference>
<protein>
    <recommendedName>
        <fullName evidence="6">oxaloacetate decarboxylase (Na(+) extruding)</fullName>
        <ecNumber evidence="6">7.2.4.2</ecNumber>
    </recommendedName>
</protein>
<sequence>MERLNVLDLFQGIATLVAADPSILIMRLALIGLGVLLIYLGKKGVLEALLMIPMGLGMATINAAVLFIPQGGWLRPGPNQIFVDALASADTALQTTQLMNILQINWLQPIYTFTFSNGLIACMVFLGIGVLLDVGYVMARPFQSMFLALFGELGTIVIYPIAIAMGLTPGQAASVAIIGGADGPMVLFTSLSLARELFVPITVVAYLYLGLTYGGYPYLIRLMVPKKLRALPMPPPKSTKPITSTQKMAFAVVMCILLSLLFPVAAPLILCLFLGVVIRESGLVPFMDLLSGVFLYGGTFFLGLLLGVLCEARLLLDPQVLKLLLLGMLALLISGIGGILGGYVLYFMTGRKYNPVIGIAAVSCVPTTAKVAQKEVSKANPAAIVMPHALGVNISGVITTAIMAAIYVTLIQAMYPAH</sequence>
<evidence type="ECO:0000313" key="14">
    <source>
        <dbReference type="EMBL" id="NFV81921.1"/>
    </source>
</evidence>
<gene>
    <name evidence="14" type="ORF">G4223_17570</name>
</gene>
<comment type="function">
    <text evidence="2">Catalyzes the decarboxylation of oxaloacetate coupled to Na(+) translocation.</text>
</comment>